<keyword evidence="5 6" id="KW-0539">Nucleus</keyword>
<dbReference type="CDD" id="cd00073">
    <property type="entry name" value="H15"/>
    <property type="match status" value="1"/>
</dbReference>
<dbReference type="GO" id="GO:0003677">
    <property type="term" value="F:DNA binding"/>
    <property type="evidence" value="ECO:0007669"/>
    <property type="project" value="UniProtKB-KW"/>
</dbReference>
<dbReference type="InterPro" id="IPR005819">
    <property type="entry name" value="H1/H5"/>
</dbReference>
<dbReference type="Pfam" id="PF00538">
    <property type="entry name" value="Linker_histone"/>
    <property type="match status" value="1"/>
</dbReference>
<reference evidence="9 10" key="1">
    <citation type="submission" date="2024-11" db="EMBL/GenBank/DDBJ databases">
        <title>Chromosome-level genome assembly of the freshwater bivalve Anodonta woodiana.</title>
        <authorList>
            <person name="Chen X."/>
        </authorList>
    </citation>
    <scope>NUCLEOTIDE SEQUENCE [LARGE SCALE GENOMIC DNA]</scope>
    <source>
        <strain evidence="9">MN2024</strain>
        <tissue evidence="9">Gills</tissue>
    </source>
</reference>
<dbReference type="Proteomes" id="UP001634394">
    <property type="component" value="Unassembled WGS sequence"/>
</dbReference>
<keyword evidence="3 6" id="KW-0158">Chromosome</keyword>
<dbReference type="InterPro" id="IPR036388">
    <property type="entry name" value="WH-like_DNA-bd_sf"/>
</dbReference>
<comment type="subcellular location">
    <subcellularLocation>
        <location evidence="2">Chromosome</location>
    </subcellularLocation>
    <subcellularLocation>
        <location evidence="1 6">Nucleus</location>
    </subcellularLocation>
</comment>
<accession>A0ABD3WSN2</accession>
<feature type="domain" description="H15" evidence="8">
    <location>
        <begin position="28"/>
        <end position="105"/>
    </location>
</feature>
<evidence type="ECO:0000256" key="2">
    <source>
        <dbReference type="ARBA" id="ARBA00004286"/>
    </source>
</evidence>
<comment type="caution">
    <text evidence="9">The sequence shown here is derived from an EMBL/GenBank/DDBJ whole genome shotgun (WGS) entry which is preliminary data.</text>
</comment>
<organism evidence="9 10">
    <name type="scientific">Sinanodonta woodiana</name>
    <name type="common">Chinese pond mussel</name>
    <name type="synonym">Anodonta woodiana</name>
    <dbReference type="NCBI Taxonomy" id="1069815"/>
    <lineage>
        <taxon>Eukaryota</taxon>
        <taxon>Metazoa</taxon>
        <taxon>Spiralia</taxon>
        <taxon>Lophotrochozoa</taxon>
        <taxon>Mollusca</taxon>
        <taxon>Bivalvia</taxon>
        <taxon>Autobranchia</taxon>
        <taxon>Heteroconchia</taxon>
        <taxon>Palaeoheterodonta</taxon>
        <taxon>Unionida</taxon>
        <taxon>Unionoidea</taxon>
        <taxon>Unionidae</taxon>
        <taxon>Unioninae</taxon>
        <taxon>Sinanodonta</taxon>
    </lineage>
</organism>
<dbReference type="PRINTS" id="PR00624">
    <property type="entry name" value="HISTONEH5"/>
</dbReference>
<dbReference type="EMBL" id="JBJQND010000005">
    <property type="protein sequence ID" value="KAL3876992.1"/>
    <property type="molecule type" value="Genomic_DNA"/>
</dbReference>
<evidence type="ECO:0000256" key="7">
    <source>
        <dbReference type="SAM" id="MobiDB-lite"/>
    </source>
</evidence>
<evidence type="ECO:0000313" key="10">
    <source>
        <dbReference type="Proteomes" id="UP001634394"/>
    </source>
</evidence>
<evidence type="ECO:0000313" key="9">
    <source>
        <dbReference type="EMBL" id="KAL3876992.1"/>
    </source>
</evidence>
<proteinExistence type="inferred from homology"/>
<dbReference type="GO" id="GO:0005634">
    <property type="term" value="C:nucleus"/>
    <property type="evidence" value="ECO:0007669"/>
    <property type="project" value="UniProtKB-SubCell"/>
</dbReference>
<evidence type="ECO:0000256" key="3">
    <source>
        <dbReference type="ARBA" id="ARBA00022454"/>
    </source>
</evidence>
<dbReference type="GO" id="GO:0005694">
    <property type="term" value="C:chromosome"/>
    <property type="evidence" value="ECO:0007669"/>
    <property type="project" value="UniProtKB-SubCell"/>
</dbReference>
<dbReference type="InterPro" id="IPR005818">
    <property type="entry name" value="Histone_H1/H5_H15"/>
</dbReference>
<protein>
    <recommendedName>
        <fullName evidence="8">H15 domain-containing protein</fullName>
    </recommendedName>
</protein>
<feature type="compositionally biased region" description="Basic residues" evidence="7">
    <location>
        <begin position="181"/>
        <end position="192"/>
    </location>
</feature>
<dbReference type="AlphaFoldDB" id="A0ABD3WSN2"/>
<dbReference type="SUPFAM" id="SSF46785">
    <property type="entry name" value="Winged helix' DNA-binding domain"/>
    <property type="match status" value="1"/>
</dbReference>
<sequence length="235" mass="26179">MATPMEDDTMVVVQHREAGSSMINPKAIHPKFIEMAKDAIITMNDKKGSSVQAIGTYIVEKYKLDPEKVKQHMKPALAKGLEQGILVRPKGSDAKGFTGRFKVDKDKISEEKKEKKAKEKKKTTKAEGDKKKLKKTVKKPAADKVNKKPKTTPIKSPRDAKSTKKSAKARTPKREGTVGKKTPKKPISKPKSKLAQIKCAAPTKAVCDSIRNQRIYNHNKIVATLFEHQLVQTTR</sequence>
<evidence type="ECO:0000259" key="8">
    <source>
        <dbReference type="PROSITE" id="PS51504"/>
    </source>
</evidence>
<evidence type="ECO:0000256" key="4">
    <source>
        <dbReference type="ARBA" id="ARBA00023125"/>
    </source>
</evidence>
<name>A0ABD3WSN2_SINWO</name>
<keyword evidence="4 6" id="KW-0238">DNA-binding</keyword>
<evidence type="ECO:0000256" key="1">
    <source>
        <dbReference type="ARBA" id="ARBA00004123"/>
    </source>
</evidence>
<gene>
    <name evidence="9" type="ORF">ACJMK2_034759</name>
</gene>
<dbReference type="PANTHER" id="PTHR11467">
    <property type="entry name" value="HISTONE H1"/>
    <property type="match status" value="1"/>
</dbReference>
<evidence type="ECO:0000256" key="5">
    <source>
        <dbReference type="ARBA" id="ARBA00023242"/>
    </source>
</evidence>
<dbReference type="Gene3D" id="1.10.10.10">
    <property type="entry name" value="Winged helix-like DNA-binding domain superfamily/Winged helix DNA-binding domain"/>
    <property type="match status" value="1"/>
</dbReference>
<feature type="region of interest" description="Disordered" evidence="7">
    <location>
        <begin position="109"/>
        <end position="196"/>
    </location>
</feature>
<evidence type="ECO:0000256" key="6">
    <source>
        <dbReference type="RuleBase" id="RU003894"/>
    </source>
</evidence>
<dbReference type="PANTHER" id="PTHR11467:SF36">
    <property type="entry name" value="HISTONE 24-RELATED"/>
    <property type="match status" value="1"/>
</dbReference>
<keyword evidence="10" id="KW-1185">Reference proteome</keyword>
<dbReference type="PROSITE" id="PS51504">
    <property type="entry name" value="H15"/>
    <property type="match status" value="1"/>
</dbReference>
<dbReference type="SMART" id="SM00526">
    <property type="entry name" value="H15"/>
    <property type="match status" value="1"/>
</dbReference>
<comment type="similarity">
    <text evidence="6">Belongs to the histone H1/H5 family.</text>
</comment>
<dbReference type="InterPro" id="IPR036390">
    <property type="entry name" value="WH_DNA-bd_sf"/>
</dbReference>